<dbReference type="VEuPathDB" id="TriTrypDB:ECC02_004948"/>
<reference evidence="2 3" key="1">
    <citation type="journal article" date="2019" name="Genome Biol. Evol.">
        <title>Nanopore Sequencing Significantly Improves Genome Assembly of the Protozoan Parasite Trypanosoma cruzi.</title>
        <authorList>
            <person name="Diaz-Viraque F."/>
            <person name="Pita S."/>
            <person name="Greif G."/>
            <person name="de Souza R.C.M."/>
            <person name="Iraola G."/>
            <person name="Robello C."/>
        </authorList>
    </citation>
    <scope>NUCLEOTIDE SEQUENCE [LARGE SCALE GENOMIC DNA]</scope>
    <source>
        <strain evidence="2 3">Berenice</strain>
    </source>
</reference>
<feature type="transmembrane region" description="Helical" evidence="1">
    <location>
        <begin position="123"/>
        <end position="144"/>
    </location>
</feature>
<keyword evidence="1" id="KW-0472">Membrane</keyword>
<proteinExistence type="predicted"/>
<name>A0A7J6Y5J0_TRYCR</name>
<dbReference type="EMBL" id="JABDHM010000031">
    <property type="protein sequence ID" value="KAF5221967.1"/>
    <property type="molecule type" value="Genomic_DNA"/>
</dbReference>
<feature type="transmembrane region" description="Helical" evidence="1">
    <location>
        <begin position="164"/>
        <end position="186"/>
    </location>
</feature>
<dbReference type="AlphaFoldDB" id="A0A7J6Y5J0"/>
<evidence type="ECO:0000256" key="1">
    <source>
        <dbReference type="SAM" id="Phobius"/>
    </source>
</evidence>
<gene>
    <name evidence="2" type="ORF">ECC02_004948</name>
</gene>
<keyword evidence="1" id="KW-1133">Transmembrane helix</keyword>
<comment type="caution">
    <text evidence="2">The sequence shown here is derived from an EMBL/GenBank/DDBJ whole genome shotgun (WGS) entry which is preliminary data.</text>
</comment>
<accession>A0A7J6Y5J0</accession>
<evidence type="ECO:0000313" key="3">
    <source>
        <dbReference type="Proteomes" id="UP000583944"/>
    </source>
</evidence>
<dbReference type="Proteomes" id="UP000583944">
    <property type="component" value="Unassembled WGS sequence"/>
</dbReference>
<sequence>MRATSIYIVNEKPKKKKKKIGGVNSPLPPLPIYDIVPPPAFITPFLYLRHTAVTAEAKTAALNQSVVDQHIIHRFKAHIHMFLECHRDLTHTGLAASRGARNGALHWSNGEALRVFHDDMLSLLLLSHCLFLWAAALLLLLFLLQLHRLRFLALGATNINTSAVHFRLTLILLAITTFSSTIALIFHPVVCYLFDMTLAGKELCGL</sequence>
<evidence type="ECO:0000313" key="2">
    <source>
        <dbReference type="EMBL" id="KAF5221967.1"/>
    </source>
</evidence>
<protein>
    <submittedName>
        <fullName evidence="2">Uncharacterized protein</fullName>
    </submittedName>
</protein>
<keyword evidence="1" id="KW-0812">Transmembrane</keyword>
<organism evidence="2 3">
    <name type="scientific">Trypanosoma cruzi</name>
    <dbReference type="NCBI Taxonomy" id="5693"/>
    <lineage>
        <taxon>Eukaryota</taxon>
        <taxon>Discoba</taxon>
        <taxon>Euglenozoa</taxon>
        <taxon>Kinetoplastea</taxon>
        <taxon>Metakinetoplastina</taxon>
        <taxon>Trypanosomatida</taxon>
        <taxon>Trypanosomatidae</taxon>
        <taxon>Trypanosoma</taxon>
        <taxon>Schizotrypanum</taxon>
    </lineage>
</organism>